<dbReference type="RefSeq" id="WP_092048540.1">
    <property type="nucleotide sequence ID" value="NZ_FOQD01000004.1"/>
</dbReference>
<dbReference type="Proteomes" id="UP000199518">
    <property type="component" value="Unassembled WGS sequence"/>
</dbReference>
<accession>A0A1I3ED76</accession>
<gene>
    <name evidence="1" type="ORF">SAMN05421753_104171</name>
</gene>
<protein>
    <submittedName>
        <fullName evidence="1">Uncharacterized protein</fullName>
    </submittedName>
</protein>
<dbReference type="InterPro" id="IPR006141">
    <property type="entry name" value="Intein_N"/>
</dbReference>
<evidence type="ECO:0000313" key="2">
    <source>
        <dbReference type="Proteomes" id="UP000199518"/>
    </source>
</evidence>
<name>A0A1I3ED76_9PLAN</name>
<dbReference type="AlphaFoldDB" id="A0A1I3ED76"/>
<dbReference type="SUPFAM" id="SSF51294">
    <property type="entry name" value="Hedgehog/intein (Hint) domain"/>
    <property type="match status" value="1"/>
</dbReference>
<dbReference type="GO" id="GO:0016539">
    <property type="term" value="P:intein-mediated protein splicing"/>
    <property type="evidence" value="ECO:0007669"/>
    <property type="project" value="InterPro"/>
</dbReference>
<dbReference type="PROSITE" id="PS50817">
    <property type="entry name" value="INTEIN_N_TER"/>
    <property type="match status" value="1"/>
</dbReference>
<dbReference type="InterPro" id="IPR036844">
    <property type="entry name" value="Hint_dom_sf"/>
</dbReference>
<evidence type="ECO:0000313" key="1">
    <source>
        <dbReference type="EMBL" id="SFH96868.1"/>
    </source>
</evidence>
<reference evidence="2" key="1">
    <citation type="submission" date="2016-10" db="EMBL/GenBank/DDBJ databases">
        <authorList>
            <person name="Varghese N."/>
            <person name="Submissions S."/>
        </authorList>
    </citation>
    <scope>NUCLEOTIDE SEQUENCE [LARGE SCALE GENOMIC DNA]</scope>
    <source>
        <strain evidence="2">DSM 26348</strain>
    </source>
</reference>
<proteinExistence type="predicted"/>
<dbReference type="STRING" id="1576369.SAMN05421753_104171"/>
<dbReference type="Gene3D" id="2.170.16.10">
    <property type="entry name" value="Hedgehog/Intein (Hint) domain"/>
    <property type="match status" value="1"/>
</dbReference>
<dbReference type="EMBL" id="FOQD01000004">
    <property type="protein sequence ID" value="SFH96868.1"/>
    <property type="molecule type" value="Genomic_DNA"/>
</dbReference>
<organism evidence="1 2">
    <name type="scientific">Planctomicrobium piriforme</name>
    <dbReference type="NCBI Taxonomy" id="1576369"/>
    <lineage>
        <taxon>Bacteria</taxon>
        <taxon>Pseudomonadati</taxon>
        <taxon>Planctomycetota</taxon>
        <taxon>Planctomycetia</taxon>
        <taxon>Planctomycetales</taxon>
        <taxon>Planctomycetaceae</taxon>
        <taxon>Planctomicrobium</taxon>
    </lineage>
</organism>
<sequence length="770" mass="87095">MTSADRWAKLSKAKERLALEALNLYRPSALQLPFHESLSPELVLKGGKRCLGAEQPIYDADRDEWRPIGEIDTDFVVFALNPSTGLLDKAGALRPFTKGTDDLYRVEFSDGTSLVTTLEHRVVGSDGKWISIRDAFADRACLHSPALELVATGKSIAPDVPSPESGTSAESAPSVFDLGYFTEQHPARFHIPASSATKHITGVTFLRRDVVYDIEVPGYDNYYSAVVNANSGKSVAAAMEFASRVLGVSITTADGHPIPLKYPVSTTGNPRQFWIIGWDSSHAATIHRLLFQRGMGGTLRGIRDLKTGEWRIWNRADPEDAERFAESQLTEPLIPKRFWKGDEDESFSWEEKKSYQFKTFESNNGFILYYWPSSAKSPKQGEAVSGIWIDEDIQFAAHLKEWQDRLTDMEGWFMWSVWPHTKNNALIDLIDRAGQCVTDEKPQIQVHQLVMTQNPFLTTKGKEQSLGRMGSDDEIARRDRGEMMLDMLSMYDFNSRIHLIKRPKDKEENIGSTVRQHLQTMLTKMGRLPREWTRYLSIDPSHTRSGIHSWVIPPPEWEGVAMGNLAICEWELVLRQASAKTTAPELAERMSGLNYEAFIMDQQIGKQTNTARDDTVFEAYEAEFRAKGLRSRQTINGFVPGCKVPVTRQRAVRRLMTVQDTGMPQVVFIEHTTYETQREFNTYRKKTLNRDGDMQLLDEPANPRIHDLMQSFEYFAAYIDLAFQGGYAYVDPAQYAGQASRALIKAREILAKQTNTQSGYVHWGMGNSSV</sequence>
<keyword evidence="2" id="KW-1185">Reference proteome</keyword>